<reference evidence="2 5" key="2">
    <citation type="submission" date="2020-07" db="EMBL/GenBank/DDBJ databases">
        <title>Sequencing the genomes of 1000 actinobacteria strains.</title>
        <authorList>
            <person name="Klenk H.-P."/>
        </authorList>
    </citation>
    <scope>NUCLEOTIDE SEQUENCE [LARGE SCALE GENOMIC DNA]</scope>
    <source>
        <strain evidence="2 5">DSM 23870</strain>
    </source>
</reference>
<gene>
    <name evidence="2" type="ORF">BJ972_002987</name>
    <name evidence="3" type="ORF">ESP50_17710</name>
</gene>
<dbReference type="Proteomes" id="UP000581087">
    <property type="component" value="Unassembled WGS sequence"/>
</dbReference>
<dbReference type="EMBL" id="JACCBI010000001">
    <property type="protein sequence ID" value="NYD68468.1"/>
    <property type="molecule type" value="Genomic_DNA"/>
</dbReference>
<name>A0A4Q2LZK0_9MICO</name>
<comment type="caution">
    <text evidence="3">The sequence shown here is derived from an EMBL/GenBank/DDBJ whole genome shotgun (WGS) entry which is preliminary data.</text>
</comment>
<feature type="transmembrane region" description="Helical" evidence="1">
    <location>
        <begin position="81"/>
        <end position="106"/>
    </location>
</feature>
<reference evidence="3 4" key="1">
    <citation type="submission" date="2019-01" db="EMBL/GenBank/DDBJ databases">
        <title>Agromyces.</title>
        <authorList>
            <person name="Li J."/>
        </authorList>
    </citation>
    <scope>NUCLEOTIDE SEQUENCE [LARGE SCALE GENOMIC DNA]</scope>
    <source>
        <strain evidence="3 4">DSM 23870</strain>
    </source>
</reference>
<keyword evidence="1" id="KW-0812">Transmembrane</keyword>
<sequence length="107" mass="10995">MTTPVVPPKRRVSGFGVASLIVSALGLIPLVVVFLIGLIPDMMAIYWLLIVLGPFAAITALIATILGVIAVVLAARAHAPLALPITALLVGATTVVALSGIILGWFM</sequence>
<evidence type="ECO:0000256" key="1">
    <source>
        <dbReference type="SAM" id="Phobius"/>
    </source>
</evidence>
<evidence type="ECO:0000313" key="2">
    <source>
        <dbReference type="EMBL" id="NYD68468.1"/>
    </source>
</evidence>
<evidence type="ECO:0000313" key="4">
    <source>
        <dbReference type="Proteomes" id="UP000292686"/>
    </source>
</evidence>
<dbReference type="AlphaFoldDB" id="A0A4Q2LZK0"/>
<accession>A0A4Q2LZK0</accession>
<evidence type="ECO:0000313" key="5">
    <source>
        <dbReference type="Proteomes" id="UP000581087"/>
    </source>
</evidence>
<keyword evidence="4" id="KW-1185">Reference proteome</keyword>
<evidence type="ECO:0000313" key="3">
    <source>
        <dbReference type="EMBL" id="RXZ84984.1"/>
    </source>
</evidence>
<proteinExistence type="predicted"/>
<feature type="transmembrane region" description="Helical" evidence="1">
    <location>
        <begin position="12"/>
        <end position="39"/>
    </location>
</feature>
<feature type="transmembrane region" description="Helical" evidence="1">
    <location>
        <begin position="45"/>
        <end position="74"/>
    </location>
</feature>
<keyword evidence="1" id="KW-0472">Membrane</keyword>
<dbReference type="EMBL" id="SDPM01000015">
    <property type="protein sequence ID" value="RXZ84984.1"/>
    <property type="molecule type" value="Genomic_DNA"/>
</dbReference>
<dbReference type="RefSeq" id="WP_129177306.1">
    <property type="nucleotide sequence ID" value="NZ_JACCBI010000001.1"/>
</dbReference>
<organism evidence="3 4">
    <name type="scientific">Agromyces atrinae</name>
    <dbReference type="NCBI Taxonomy" id="592376"/>
    <lineage>
        <taxon>Bacteria</taxon>
        <taxon>Bacillati</taxon>
        <taxon>Actinomycetota</taxon>
        <taxon>Actinomycetes</taxon>
        <taxon>Micrococcales</taxon>
        <taxon>Microbacteriaceae</taxon>
        <taxon>Agromyces</taxon>
    </lineage>
</organism>
<protein>
    <submittedName>
        <fullName evidence="3">Uncharacterized protein</fullName>
    </submittedName>
</protein>
<keyword evidence="1" id="KW-1133">Transmembrane helix</keyword>
<dbReference type="Proteomes" id="UP000292686">
    <property type="component" value="Unassembled WGS sequence"/>
</dbReference>